<dbReference type="eggNOG" id="COG2064">
    <property type="taxonomic scope" value="Bacteria"/>
</dbReference>
<dbReference type="AlphaFoldDB" id="A3ZZA5"/>
<dbReference type="Proteomes" id="UP000004358">
    <property type="component" value="Unassembled WGS sequence"/>
</dbReference>
<comment type="caution">
    <text evidence="8">The sequence shown here is derived from an EMBL/GenBank/DDBJ whole genome shotgun (WGS) entry which is preliminary data.</text>
</comment>
<proteinExistence type="predicted"/>
<dbReference type="PANTHER" id="PTHR35007">
    <property type="entry name" value="INTEGRAL MEMBRANE PROTEIN-RELATED"/>
    <property type="match status" value="1"/>
</dbReference>
<keyword evidence="4 6" id="KW-1133">Transmembrane helix</keyword>
<evidence type="ECO:0000313" key="8">
    <source>
        <dbReference type="EMBL" id="EAQ78168.1"/>
    </source>
</evidence>
<evidence type="ECO:0000259" key="7">
    <source>
        <dbReference type="Pfam" id="PF00482"/>
    </source>
</evidence>
<dbReference type="InterPro" id="IPR018076">
    <property type="entry name" value="T2SS_GspF_dom"/>
</dbReference>
<evidence type="ECO:0000256" key="5">
    <source>
        <dbReference type="ARBA" id="ARBA00023136"/>
    </source>
</evidence>
<accession>A3ZZA5</accession>
<dbReference type="HOGENOM" id="CLU_056917_0_0_0"/>
<dbReference type="GO" id="GO:0005886">
    <property type="term" value="C:plasma membrane"/>
    <property type="evidence" value="ECO:0007669"/>
    <property type="project" value="UniProtKB-SubCell"/>
</dbReference>
<sequence>MKSDARLDSFLQEVEHGPKVVPGSNSLASGLNFIEMRLLPNEEESRTYYTRRLVLGGFHSPTAISLFMLARLLLMVCPVFIALAIALLGIFPFHTTILVGVCLGFIGILIPELWLRSCTQQRQKRLRESLPDFVDLVVTCLEGGMGAAEAISHVHQELTSTHADLSYELGLVARDGTLGISLDKSFRRMAERTGVEEVRTLSTFLEHSQRFGSAMGEAMHELSDMLRYQREQRAEERAQQASVKILIPTLLFIFPTIFVVLAGPAAIQISGKLCNSTLNADESESDSK</sequence>
<evidence type="ECO:0000256" key="1">
    <source>
        <dbReference type="ARBA" id="ARBA00004651"/>
    </source>
</evidence>
<dbReference type="EMBL" id="AANZ01000023">
    <property type="protein sequence ID" value="EAQ78168.1"/>
    <property type="molecule type" value="Genomic_DNA"/>
</dbReference>
<name>A3ZZA5_9BACT</name>
<feature type="transmembrane region" description="Helical" evidence="6">
    <location>
        <begin position="97"/>
        <end position="115"/>
    </location>
</feature>
<evidence type="ECO:0000256" key="6">
    <source>
        <dbReference type="SAM" id="Phobius"/>
    </source>
</evidence>
<evidence type="ECO:0000256" key="4">
    <source>
        <dbReference type="ARBA" id="ARBA00022989"/>
    </source>
</evidence>
<evidence type="ECO:0000256" key="3">
    <source>
        <dbReference type="ARBA" id="ARBA00022692"/>
    </source>
</evidence>
<evidence type="ECO:0000313" key="9">
    <source>
        <dbReference type="Proteomes" id="UP000004358"/>
    </source>
</evidence>
<dbReference type="PANTHER" id="PTHR35007:SF2">
    <property type="entry name" value="PILUS ASSEMBLE PROTEIN"/>
    <property type="match status" value="1"/>
</dbReference>
<keyword evidence="3 6" id="KW-0812">Transmembrane</keyword>
<keyword evidence="5 6" id="KW-0472">Membrane</keyword>
<gene>
    <name evidence="8" type="ORF">DSM3645_15365</name>
</gene>
<feature type="transmembrane region" description="Helical" evidence="6">
    <location>
        <begin position="245"/>
        <end position="267"/>
    </location>
</feature>
<dbReference type="STRING" id="314230.DSM3645_15365"/>
<reference evidence="8 9" key="1">
    <citation type="submission" date="2006-02" db="EMBL/GenBank/DDBJ databases">
        <authorList>
            <person name="Amann R."/>
            <person name="Ferriera S."/>
            <person name="Johnson J."/>
            <person name="Kravitz S."/>
            <person name="Halpern A."/>
            <person name="Remington K."/>
            <person name="Beeson K."/>
            <person name="Tran B."/>
            <person name="Rogers Y.-H."/>
            <person name="Friedman R."/>
            <person name="Venter J.C."/>
        </authorList>
    </citation>
    <scope>NUCLEOTIDE SEQUENCE [LARGE SCALE GENOMIC DNA]</scope>
    <source>
        <strain evidence="8 9">DSM 3645</strain>
    </source>
</reference>
<comment type="subcellular location">
    <subcellularLocation>
        <location evidence="1">Cell membrane</location>
        <topology evidence="1">Multi-pass membrane protein</topology>
    </subcellularLocation>
</comment>
<dbReference type="Pfam" id="PF00482">
    <property type="entry name" value="T2SSF"/>
    <property type="match status" value="1"/>
</dbReference>
<organism evidence="8 9">
    <name type="scientific">Blastopirellula marina DSM 3645</name>
    <dbReference type="NCBI Taxonomy" id="314230"/>
    <lineage>
        <taxon>Bacteria</taxon>
        <taxon>Pseudomonadati</taxon>
        <taxon>Planctomycetota</taxon>
        <taxon>Planctomycetia</taxon>
        <taxon>Pirellulales</taxon>
        <taxon>Pirellulaceae</taxon>
        <taxon>Blastopirellula</taxon>
    </lineage>
</organism>
<keyword evidence="2" id="KW-1003">Cell membrane</keyword>
<feature type="transmembrane region" description="Helical" evidence="6">
    <location>
        <begin position="72"/>
        <end position="91"/>
    </location>
</feature>
<protein>
    <submittedName>
        <fullName evidence="8">Probable integral membrane protein</fullName>
    </submittedName>
</protein>
<feature type="domain" description="Type II secretion system protein GspF" evidence="7">
    <location>
        <begin position="133"/>
        <end position="261"/>
    </location>
</feature>
<evidence type="ECO:0000256" key="2">
    <source>
        <dbReference type="ARBA" id="ARBA00022475"/>
    </source>
</evidence>